<dbReference type="PANTHER" id="PTHR37539:SF1">
    <property type="entry name" value="ER-BOUND OXYGENASE MPAB_MPAB'_RUBBER OXYGENASE CATALYTIC DOMAIN-CONTAINING PROTEIN"/>
    <property type="match status" value="1"/>
</dbReference>
<gene>
    <name evidence="4" type="ORF">HETSPECPRED_003794</name>
</gene>
<keyword evidence="2" id="KW-1133">Transmembrane helix</keyword>
<dbReference type="PANTHER" id="PTHR37539">
    <property type="entry name" value="SECRETED PROTEIN-RELATED"/>
    <property type="match status" value="1"/>
</dbReference>
<accession>A0A8H3IM02</accession>
<evidence type="ECO:0000313" key="4">
    <source>
        <dbReference type="EMBL" id="CAF9918564.1"/>
    </source>
</evidence>
<dbReference type="InterPro" id="IPR037473">
    <property type="entry name" value="Lcp-like"/>
</dbReference>
<keyword evidence="2" id="KW-0472">Membrane</keyword>
<evidence type="ECO:0000256" key="2">
    <source>
        <dbReference type="SAM" id="Phobius"/>
    </source>
</evidence>
<dbReference type="AlphaFoldDB" id="A0A8H3IM02"/>
<dbReference type="Pfam" id="PF09995">
    <property type="entry name" value="MPAB_Lcp_cat"/>
    <property type="match status" value="1"/>
</dbReference>
<dbReference type="OrthoDB" id="6361347at2759"/>
<evidence type="ECO:0000259" key="3">
    <source>
        <dbReference type="Pfam" id="PF09995"/>
    </source>
</evidence>
<organism evidence="4 5">
    <name type="scientific">Heterodermia speciosa</name>
    <dbReference type="NCBI Taxonomy" id="116794"/>
    <lineage>
        <taxon>Eukaryota</taxon>
        <taxon>Fungi</taxon>
        <taxon>Dikarya</taxon>
        <taxon>Ascomycota</taxon>
        <taxon>Pezizomycotina</taxon>
        <taxon>Lecanoromycetes</taxon>
        <taxon>OSLEUM clade</taxon>
        <taxon>Lecanoromycetidae</taxon>
        <taxon>Caliciales</taxon>
        <taxon>Physciaceae</taxon>
        <taxon>Heterodermia</taxon>
    </lineage>
</organism>
<keyword evidence="2" id="KW-0812">Transmembrane</keyword>
<comment type="caution">
    <text evidence="4">The sequence shown here is derived from an EMBL/GenBank/DDBJ whole genome shotgun (WGS) entry which is preliminary data.</text>
</comment>
<dbReference type="GO" id="GO:0016491">
    <property type="term" value="F:oxidoreductase activity"/>
    <property type="evidence" value="ECO:0007669"/>
    <property type="project" value="InterPro"/>
</dbReference>
<evidence type="ECO:0000313" key="5">
    <source>
        <dbReference type="Proteomes" id="UP000664521"/>
    </source>
</evidence>
<keyword evidence="5" id="KW-1185">Reference proteome</keyword>
<dbReference type="Proteomes" id="UP000664521">
    <property type="component" value="Unassembled WGS sequence"/>
</dbReference>
<dbReference type="InterPro" id="IPR018713">
    <property type="entry name" value="MPAB/Lcp_cat_dom"/>
</dbReference>
<sequence>MSPEETPGLLHTVWNYDFKWTEDHVEADAKQPMKYTYDTLAEQALERLDLISPPPSTSSARQAIQKAESDQSTQPAQRDLYALLRDNAGKDEVLATLWEEVNRVPEWVDWEQIERGQKVFYRYAVGALTGLAFQGLIGGMASNRVVETLARTGGFNTKIARHRFFETFQHVLECTKSLPDIQPGGAGHASTVRVRLLHASVRRRIMKLIETRPQYYDHQAFGTPINDLDCIQAIGTYSSNLLFLQLPRQKIYPREQEIDDYIALFRYIAHIVGTPTDAYESPKKAKAWMESIMLTEIDPTETSKILANNIIKCLEDTPPVYLSKEFLEVGSRWLNGKDLCDGLGIGNPGYYYWALMAGQCWLSKVVAYTARAIPWLDELQISYFRQLLYRYIVEGDTLGGPSKFDFKYVPTAGQKTTYEDDVPRPAEAKAAFSIETVYLYAFVVGVLAMMLMGGLGLKLSVGLSRGLVGVVS</sequence>
<feature type="transmembrane region" description="Helical" evidence="2">
    <location>
        <begin position="437"/>
        <end position="457"/>
    </location>
</feature>
<evidence type="ECO:0000256" key="1">
    <source>
        <dbReference type="SAM" id="MobiDB-lite"/>
    </source>
</evidence>
<reference evidence="4" key="1">
    <citation type="submission" date="2021-03" db="EMBL/GenBank/DDBJ databases">
        <authorList>
            <person name="Tagirdzhanova G."/>
        </authorList>
    </citation>
    <scope>NUCLEOTIDE SEQUENCE</scope>
</reference>
<feature type="domain" description="ER-bound oxygenase mpaB/mpaB'/Rubber oxygenase catalytic" evidence="3">
    <location>
        <begin position="130"/>
        <end position="347"/>
    </location>
</feature>
<feature type="region of interest" description="Disordered" evidence="1">
    <location>
        <begin position="49"/>
        <end position="76"/>
    </location>
</feature>
<dbReference type="EMBL" id="CAJPDS010000022">
    <property type="protein sequence ID" value="CAF9918564.1"/>
    <property type="molecule type" value="Genomic_DNA"/>
</dbReference>
<protein>
    <recommendedName>
        <fullName evidence="3">ER-bound oxygenase mpaB/mpaB'/Rubber oxygenase catalytic domain-containing protein</fullName>
    </recommendedName>
</protein>
<proteinExistence type="predicted"/>
<name>A0A8H3IM02_9LECA</name>